<evidence type="ECO:0000256" key="1">
    <source>
        <dbReference type="SAM" id="MobiDB-lite"/>
    </source>
</evidence>
<sequence>MERDNRKRTRDEGDDIKESHKGKKGKGSELCEGINGIFDFPWLNESVVFKEEEYLDPVDTFAPSLYLDEIPSTYASNLDQSSLQNEKNLNDDSNFLSFQVDDFDFEPIDCIWNSLIDEPIETGNLDKP</sequence>
<dbReference type="AlphaFoldDB" id="A0ABD3S8L8"/>
<reference evidence="2 3" key="1">
    <citation type="submission" date="2024-12" db="EMBL/GenBank/DDBJ databases">
        <title>The unique morphological basis and parallel evolutionary history of personate flowers in Penstemon.</title>
        <authorList>
            <person name="Depatie T.H."/>
            <person name="Wessinger C.A."/>
        </authorList>
    </citation>
    <scope>NUCLEOTIDE SEQUENCE [LARGE SCALE GENOMIC DNA]</scope>
    <source>
        <strain evidence="2">WTNN_2</strain>
        <tissue evidence="2">Leaf</tissue>
    </source>
</reference>
<comment type="caution">
    <text evidence="2">The sequence shown here is derived from an EMBL/GenBank/DDBJ whole genome shotgun (WGS) entry which is preliminary data.</text>
</comment>
<proteinExistence type="predicted"/>
<gene>
    <name evidence="2" type="ORF">ACJIZ3_006765</name>
</gene>
<feature type="compositionally biased region" description="Basic and acidic residues" evidence="1">
    <location>
        <begin position="1"/>
        <end position="19"/>
    </location>
</feature>
<feature type="region of interest" description="Disordered" evidence="1">
    <location>
        <begin position="1"/>
        <end position="29"/>
    </location>
</feature>
<evidence type="ECO:0000313" key="2">
    <source>
        <dbReference type="EMBL" id="KAL3820860.1"/>
    </source>
</evidence>
<dbReference type="EMBL" id="JBJXBP010000007">
    <property type="protein sequence ID" value="KAL3820860.1"/>
    <property type="molecule type" value="Genomic_DNA"/>
</dbReference>
<keyword evidence="3" id="KW-1185">Reference proteome</keyword>
<accession>A0ABD3S8L8</accession>
<protein>
    <submittedName>
        <fullName evidence="2">Uncharacterized protein</fullName>
    </submittedName>
</protein>
<name>A0ABD3S8L8_9LAMI</name>
<organism evidence="2 3">
    <name type="scientific">Penstemon smallii</name>
    <dbReference type="NCBI Taxonomy" id="265156"/>
    <lineage>
        <taxon>Eukaryota</taxon>
        <taxon>Viridiplantae</taxon>
        <taxon>Streptophyta</taxon>
        <taxon>Embryophyta</taxon>
        <taxon>Tracheophyta</taxon>
        <taxon>Spermatophyta</taxon>
        <taxon>Magnoliopsida</taxon>
        <taxon>eudicotyledons</taxon>
        <taxon>Gunneridae</taxon>
        <taxon>Pentapetalae</taxon>
        <taxon>asterids</taxon>
        <taxon>lamiids</taxon>
        <taxon>Lamiales</taxon>
        <taxon>Plantaginaceae</taxon>
        <taxon>Cheloneae</taxon>
        <taxon>Penstemon</taxon>
    </lineage>
</organism>
<evidence type="ECO:0000313" key="3">
    <source>
        <dbReference type="Proteomes" id="UP001634393"/>
    </source>
</evidence>
<dbReference type="Proteomes" id="UP001634393">
    <property type="component" value="Unassembled WGS sequence"/>
</dbReference>